<gene>
    <name evidence="4" type="ORF">Q4527_19115</name>
</gene>
<sequence length="499" mass="56234">MHNTLIVADDVTPFSETALTVLTFQDYLAEFPKLNEPKIRVINLCDTTRYLSQGYYCSLLAQARNHLVLPGVNTINDLRLAEARSVDRLPFALSLPVDEVDIPASPLLVLFGEVKDQRFKRVARQAFEKYPCPILLLTLTATDSHANKKISKKVSGKHNVVGFADIAAKPFTALDSKQQQLCIAQLESYTTKQWRASKASKRTRWDMAILVNPDESTPPSDEKAIRHFVKAAEKVGFRANVVSRLSPEDLGHYDALFIRETTAIDHHTYRLARAAEREGVIVMDDTQSILRCCNKVFLQDAFTYQKVPAPKATFVSNSDDETCDKLIEEFGLPLVLKLPESSFSRGVHKAENRDVLKARLVEMLAESALVLVQEYIFTEFDWRIGMLGGKPIYACQYFMARNHWQIYHHQGERFSSGGFTTMPTFEVPKPVLQAAIKAAKVVGDGLYGVDIKHSGNQVYVIEVNDNPSIDAGVEDKYLGKALYELIMQEFADRLERRGR</sequence>
<evidence type="ECO:0000313" key="4">
    <source>
        <dbReference type="EMBL" id="MDO6579517.1"/>
    </source>
</evidence>
<evidence type="ECO:0000313" key="5">
    <source>
        <dbReference type="Proteomes" id="UP001170717"/>
    </source>
</evidence>
<dbReference type="GO" id="GO:0005524">
    <property type="term" value="F:ATP binding"/>
    <property type="evidence" value="ECO:0007669"/>
    <property type="project" value="UniProtKB-UniRule"/>
</dbReference>
<dbReference type="Gene3D" id="3.30.470.20">
    <property type="entry name" value="ATP-grasp fold, B domain"/>
    <property type="match status" value="1"/>
</dbReference>
<protein>
    <submittedName>
        <fullName evidence="4">RimK family protein</fullName>
    </submittedName>
</protein>
<dbReference type="GO" id="GO:0009432">
    <property type="term" value="P:SOS response"/>
    <property type="evidence" value="ECO:0007669"/>
    <property type="project" value="TreeGrafter"/>
</dbReference>
<dbReference type="RefSeq" id="WP_062086814.1">
    <property type="nucleotide sequence ID" value="NZ_CP014322.1"/>
</dbReference>
<dbReference type="Gene3D" id="3.30.1490.20">
    <property type="entry name" value="ATP-grasp fold, A domain"/>
    <property type="match status" value="1"/>
</dbReference>
<dbReference type="EMBL" id="JAUOQI010000021">
    <property type="protein sequence ID" value="MDO6579517.1"/>
    <property type="molecule type" value="Genomic_DNA"/>
</dbReference>
<dbReference type="SUPFAM" id="SSF56059">
    <property type="entry name" value="Glutathione synthetase ATP-binding domain-like"/>
    <property type="match status" value="1"/>
</dbReference>
<reference evidence="4" key="1">
    <citation type="submission" date="2023-07" db="EMBL/GenBank/DDBJ databases">
        <title>Genome content predicts the carbon catabolic preferences of heterotrophic bacteria.</title>
        <authorList>
            <person name="Gralka M."/>
        </authorList>
    </citation>
    <scope>NUCLEOTIDE SEQUENCE</scope>
    <source>
        <strain evidence="4">F2M12</strain>
    </source>
</reference>
<accession>A0AAW7Z640</accession>
<evidence type="ECO:0000256" key="1">
    <source>
        <dbReference type="ARBA" id="ARBA00023211"/>
    </source>
</evidence>
<dbReference type="Proteomes" id="UP001170717">
    <property type="component" value="Unassembled WGS sequence"/>
</dbReference>
<keyword evidence="2" id="KW-0547">Nucleotide-binding</keyword>
<dbReference type="PANTHER" id="PTHR21621:SF0">
    <property type="entry name" value="BETA-CITRYLGLUTAMATE SYNTHASE B-RELATED"/>
    <property type="match status" value="1"/>
</dbReference>
<dbReference type="InterPro" id="IPR013815">
    <property type="entry name" value="ATP_grasp_subdomain_1"/>
</dbReference>
<dbReference type="InterPro" id="IPR025839">
    <property type="entry name" value="RLAN_dom"/>
</dbReference>
<dbReference type="GO" id="GO:0005737">
    <property type="term" value="C:cytoplasm"/>
    <property type="evidence" value="ECO:0007669"/>
    <property type="project" value="TreeGrafter"/>
</dbReference>
<name>A0AAW7Z640_9ALTE</name>
<evidence type="ECO:0000256" key="2">
    <source>
        <dbReference type="PROSITE-ProRule" id="PRU00409"/>
    </source>
</evidence>
<feature type="domain" description="ATP-grasp" evidence="3">
    <location>
        <begin position="299"/>
        <end position="491"/>
    </location>
</feature>
<dbReference type="PANTHER" id="PTHR21621">
    <property type="entry name" value="RIBOSOMAL PROTEIN S6 MODIFICATION PROTEIN"/>
    <property type="match status" value="1"/>
</dbReference>
<dbReference type="GO" id="GO:0018169">
    <property type="term" value="F:ribosomal S6-glutamic acid ligase activity"/>
    <property type="evidence" value="ECO:0007669"/>
    <property type="project" value="TreeGrafter"/>
</dbReference>
<dbReference type="GO" id="GO:0046872">
    <property type="term" value="F:metal ion binding"/>
    <property type="evidence" value="ECO:0007669"/>
    <property type="project" value="InterPro"/>
</dbReference>
<dbReference type="GeneID" id="83257934"/>
<organism evidence="4 5">
    <name type="scientific">Alteromonas stellipolaris</name>
    <dbReference type="NCBI Taxonomy" id="233316"/>
    <lineage>
        <taxon>Bacteria</taxon>
        <taxon>Pseudomonadati</taxon>
        <taxon>Pseudomonadota</taxon>
        <taxon>Gammaproteobacteria</taxon>
        <taxon>Alteromonadales</taxon>
        <taxon>Alteromonadaceae</taxon>
        <taxon>Alteromonas/Salinimonas group</taxon>
        <taxon>Alteromonas</taxon>
    </lineage>
</organism>
<dbReference type="PROSITE" id="PS50975">
    <property type="entry name" value="ATP_GRASP"/>
    <property type="match status" value="1"/>
</dbReference>
<dbReference type="Pfam" id="PF14401">
    <property type="entry name" value="RLAN"/>
    <property type="match status" value="1"/>
</dbReference>
<keyword evidence="2" id="KW-0067">ATP-binding</keyword>
<comment type="caution">
    <text evidence="4">The sequence shown here is derived from an EMBL/GenBank/DDBJ whole genome shotgun (WGS) entry which is preliminary data.</text>
</comment>
<dbReference type="InterPro" id="IPR011761">
    <property type="entry name" value="ATP-grasp"/>
</dbReference>
<dbReference type="InterPro" id="IPR013651">
    <property type="entry name" value="ATP-grasp_RimK-type"/>
</dbReference>
<evidence type="ECO:0000259" key="3">
    <source>
        <dbReference type="PROSITE" id="PS50975"/>
    </source>
</evidence>
<proteinExistence type="predicted"/>
<dbReference type="AlphaFoldDB" id="A0AAW7Z640"/>
<dbReference type="Pfam" id="PF08443">
    <property type="entry name" value="RimK"/>
    <property type="match status" value="1"/>
</dbReference>
<keyword evidence="1" id="KW-0464">Manganese</keyword>